<gene>
    <name evidence="1" type="ordered locus">HDEF_1469</name>
</gene>
<dbReference type="AlphaFoldDB" id="C4K6A0"/>
<evidence type="ECO:0000313" key="2">
    <source>
        <dbReference type="Proteomes" id="UP000002334"/>
    </source>
</evidence>
<dbReference type="Proteomes" id="UP000002334">
    <property type="component" value="Chromosome"/>
</dbReference>
<name>C4K6A0_HAMD5</name>
<protein>
    <submittedName>
        <fullName evidence="1">Uncharacterized protein</fullName>
    </submittedName>
</protein>
<proteinExistence type="predicted"/>
<dbReference type="HOGENOM" id="CLU_3234382_0_0_6"/>
<accession>C4K6A0</accession>
<sequence length="43" mass="4680">MTVILLEMINDSHDRSGLSVFLPRDISKAGLLDILCSHGANNI</sequence>
<reference evidence="1 2" key="1">
    <citation type="journal article" date="2009" name="Proc. Natl. Acad. Sci. U.S.A.">
        <title>Hamiltonella defensa, genome evolution of protective bacterial endosymbiont from pathogenic ancestors.</title>
        <authorList>
            <person name="Degnan P.H."/>
            <person name="Yu Y."/>
            <person name="Sisneros N."/>
            <person name="Wing R.A."/>
            <person name="Moran N.A."/>
        </authorList>
    </citation>
    <scope>NUCLEOTIDE SEQUENCE [LARGE SCALE GENOMIC DNA]</scope>
    <source>
        <strain evidence="2">5AT</strain>
    </source>
</reference>
<organism evidence="1 2">
    <name type="scientific">Hamiltonella defensa subsp. Acyrthosiphon pisum (strain 5AT)</name>
    <dbReference type="NCBI Taxonomy" id="572265"/>
    <lineage>
        <taxon>Bacteria</taxon>
        <taxon>Pseudomonadati</taxon>
        <taxon>Pseudomonadota</taxon>
        <taxon>Gammaproteobacteria</taxon>
        <taxon>Enterobacterales</taxon>
        <taxon>Enterobacteriaceae</taxon>
        <taxon>aphid secondary symbionts</taxon>
        <taxon>Candidatus Williamhamiltonella</taxon>
    </lineage>
</organism>
<evidence type="ECO:0000313" key="1">
    <source>
        <dbReference type="EMBL" id="ACQ68093.1"/>
    </source>
</evidence>
<dbReference type="KEGG" id="hde:HDEF_1469"/>
<keyword evidence="2" id="KW-1185">Reference proteome</keyword>
<dbReference type="EMBL" id="CP001277">
    <property type="protein sequence ID" value="ACQ68093.1"/>
    <property type="molecule type" value="Genomic_DNA"/>
</dbReference>